<evidence type="ECO:0000313" key="3">
    <source>
        <dbReference type="Proteomes" id="UP000813824"/>
    </source>
</evidence>
<feature type="compositionally biased region" description="Polar residues" evidence="1">
    <location>
        <begin position="99"/>
        <end position="117"/>
    </location>
</feature>
<feature type="compositionally biased region" description="Polar residues" evidence="1">
    <location>
        <begin position="228"/>
        <end position="242"/>
    </location>
</feature>
<feature type="region of interest" description="Disordered" evidence="1">
    <location>
        <begin position="1"/>
        <end position="27"/>
    </location>
</feature>
<dbReference type="Proteomes" id="UP000813824">
    <property type="component" value="Unassembled WGS sequence"/>
</dbReference>
<feature type="region of interest" description="Disordered" evidence="1">
    <location>
        <begin position="171"/>
        <end position="191"/>
    </location>
</feature>
<dbReference type="AlphaFoldDB" id="A0A8K0XMD6"/>
<reference evidence="2" key="1">
    <citation type="journal article" date="2021" name="New Phytol.">
        <title>Evolutionary innovations through gain and loss of genes in the ectomycorrhizal Boletales.</title>
        <authorList>
            <person name="Wu G."/>
            <person name="Miyauchi S."/>
            <person name="Morin E."/>
            <person name="Kuo A."/>
            <person name="Drula E."/>
            <person name="Varga T."/>
            <person name="Kohler A."/>
            <person name="Feng B."/>
            <person name="Cao Y."/>
            <person name="Lipzen A."/>
            <person name="Daum C."/>
            <person name="Hundley H."/>
            <person name="Pangilinan J."/>
            <person name="Johnson J."/>
            <person name="Barry K."/>
            <person name="LaButti K."/>
            <person name="Ng V."/>
            <person name="Ahrendt S."/>
            <person name="Min B."/>
            <person name="Choi I.G."/>
            <person name="Park H."/>
            <person name="Plett J.M."/>
            <person name="Magnuson J."/>
            <person name="Spatafora J.W."/>
            <person name="Nagy L.G."/>
            <person name="Henrissat B."/>
            <person name="Grigoriev I.V."/>
            <person name="Yang Z.L."/>
            <person name="Xu J."/>
            <person name="Martin F.M."/>
        </authorList>
    </citation>
    <scope>NUCLEOTIDE SEQUENCE</scope>
    <source>
        <strain evidence="2">KKN 215</strain>
    </source>
</reference>
<feature type="compositionally biased region" description="Basic residues" evidence="1">
    <location>
        <begin position="1"/>
        <end position="19"/>
    </location>
</feature>
<comment type="caution">
    <text evidence="2">The sequence shown here is derived from an EMBL/GenBank/DDBJ whole genome shotgun (WGS) entry which is preliminary data.</text>
</comment>
<accession>A0A8K0XMD6</accession>
<sequence>MERTSTHRKVPKSPRKQKTRTVTERRLSLDSKRKCKIKLTMVDRNSRHIVRSLKYSSTNSDNCTMEGIVQQFFAPGGKNPEINDWDSGSNSEYLPAPSDASSQRSPSESDTYHDGTTSYGYEMGEEAFWGRSSTANDRNSMKPAEGHQDRAQDQSPGGRYALLNNHVMQQPADSQYQPQPPGMPYYPNTTGPSAVASTSHNYAYHILQPGFALTNFPTPNSPPEESMSMVNEDTTDANSELSFLSGPE</sequence>
<organism evidence="2 3">
    <name type="scientific">Cristinia sonorae</name>
    <dbReference type="NCBI Taxonomy" id="1940300"/>
    <lineage>
        <taxon>Eukaryota</taxon>
        <taxon>Fungi</taxon>
        <taxon>Dikarya</taxon>
        <taxon>Basidiomycota</taxon>
        <taxon>Agaricomycotina</taxon>
        <taxon>Agaricomycetes</taxon>
        <taxon>Agaricomycetidae</taxon>
        <taxon>Agaricales</taxon>
        <taxon>Pleurotineae</taxon>
        <taxon>Stephanosporaceae</taxon>
        <taxon>Cristinia</taxon>
    </lineage>
</organism>
<evidence type="ECO:0000256" key="1">
    <source>
        <dbReference type="SAM" id="MobiDB-lite"/>
    </source>
</evidence>
<feature type="region of interest" description="Disordered" evidence="1">
    <location>
        <begin position="133"/>
        <end position="159"/>
    </location>
</feature>
<dbReference type="EMBL" id="JAEVFJ010000029">
    <property type="protein sequence ID" value="KAH8093195.1"/>
    <property type="molecule type" value="Genomic_DNA"/>
</dbReference>
<proteinExistence type="predicted"/>
<evidence type="ECO:0000313" key="2">
    <source>
        <dbReference type="EMBL" id="KAH8093195.1"/>
    </source>
</evidence>
<gene>
    <name evidence="2" type="ORF">BXZ70DRAFT_386131</name>
</gene>
<feature type="region of interest" description="Disordered" evidence="1">
    <location>
        <begin position="212"/>
        <end position="248"/>
    </location>
</feature>
<protein>
    <submittedName>
        <fullName evidence="2">Uncharacterized protein</fullName>
    </submittedName>
</protein>
<feature type="region of interest" description="Disordered" evidence="1">
    <location>
        <begin position="74"/>
        <end position="117"/>
    </location>
</feature>
<keyword evidence="3" id="KW-1185">Reference proteome</keyword>
<name>A0A8K0XMD6_9AGAR</name>